<gene>
    <name evidence="2" type="ORF">EQG66_13065</name>
</gene>
<dbReference type="InterPro" id="IPR045748">
    <property type="entry name" value="DcaP"/>
</dbReference>
<comment type="caution">
    <text evidence="2">The sequence shown here is derived from an EMBL/GenBank/DDBJ whole genome shotgun (WGS) entry which is preliminary data.</text>
</comment>
<keyword evidence="1" id="KW-0175">Coiled coil</keyword>
<dbReference type="SUPFAM" id="SSF56935">
    <property type="entry name" value="Porins"/>
    <property type="match status" value="1"/>
</dbReference>
<dbReference type="Proteomes" id="UP000290958">
    <property type="component" value="Unassembled WGS sequence"/>
</dbReference>
<reference evidence="3" key="1">
    <citation type="submission" date="2019-01" db="EMBL/GenBank/DDBJ databases">
        <title>Cytophagaceae bacterium strain CAR-16.</title>
        <authorList>
            <person name="Chen W.-M."/>
        </authorList>
    </citation>
    <scope>NUCLEOTIDE SEQUENCE [LARGE SCALE GENOMIC DNA]</scope>
    <source>
        <strain evidence="3">CHR27</strain>
    </source>
</reference>
<proteinExistence type="predicted"/>
<evidence type="ECO:0000313" key="2">
    <source>
        <dbReference type="EMBL" id="RXR26508.1"/>
    </source>
</evidence>
<sequence length="476" mass="50586">MTGAALFALSAPSAYADTKKEKELEARIEALEKAFGSLTGQLQSSQAENVQLRAAVAQAQANSADAQAKASEAAKSLEAAKPALAAAKQDGFSVGNGATRIKIGGFLKTVVTMSKWDDGSVAANSLGRDFYLPSTIPVRTAVPARSTTNNDYSAKHTRLWLNLDSNVAGHVLKGYLETDFQTSAGTQGSERTTNGYNLALRRAYVQFDSLTVGQDWSTFQNVATLPESTDFVGTTEGTVFVRQPLVRYSKKLSNKATLHVALENGETQSAVMAPVGTPPALTIVATENDQDKLPDIAARLNVTTPVGEFALAGLGRQLRVDSGAVEDTAFGWGVSGSGKLVFGGKKQHDLRFMATYGEGLGRYVGLNFSPDAIISAAGRLETPRLFAGFAALRIGLTPSVRTNLMASYQDVSYPGGFAAGYFNGFNETAYSFAGNIFWTPAKGFDVGAEYRHGVRELVSGATGQLDRLEFAAKYSF</sequence>
<dbReference type="AlphaFoldDB" id="A0A4Q1KFI3"/>
<dbReference type="OrthoDB" id="9763822at2"/>
<dbReference type="EMBL" id="SBKP01000015">
    <property type="protein sequence ID" value="RXR26508.1"/>
    <property type="molecule type" value="Genomic_DNA"/>
</dbReference>
<dbReference type="Pfam" id="PF19577">
    <property type="entry name" value="DcaP"/>
    <property type="match status" value="1"/>
</dbReference>
<evidence type="ECO:0000256" key="1">
    <source>
        <dbReference type="SAM" id="Coils"/>
    </source>
</evidence>
<evidence type="ECO:0000313" key="3">
    <source>
        <dbReference type="Proteomes" id="UP000290958"/>
    </source>
</evidence>
<protein>
    <submittedName>
        <fullName evidence="2">Uncharacterized protein</fullName>
    </submittedName>
</protein>
<accession>A0A4Q1KFI3</accession>
<keyword evidence="3" id="KW-1185">Reference proteome</keyword>
<organism evidence="2 3">
    <name type="scientific">Sphingobium fluviale</name>
    <dbReference type="NCBI Taxonomy" id="2506423"/>
    <lineage>
        <taxon>Bacteria</taxon>
        <taxon>Pseudomonadati</taxon>
        <taxon>Pseudomonadota</taxon>
        <taxon>Alphaproteobacteria</taxon>
        <taxon>Sphingomonadales</taxon>
        <taxon>Sphingomonadaceae</taxon>
        <taxon>Sphingobium</taxon>
    </lineage>
</organism>
<feature type="coiled-coil region" evidence="1">
    <location>
        <begin position="21"/>
        <end position="69"/>
    </location>
</feature>
<name>A0A4Q1KFI3_9SPHN</name>